<dbReference type="Gene3D" id="3.90.1030.20">
    <property type="entry name" value="DNA polymerase delta, p66 (Cdc27) subunit, wHTH domain"/>
    <property type="match status" value="1"/>
</dbReference>
<name>K5W603_PHACS</name>
<dbReference type="GeneID" id="18920554"/>
<evidence type="ECO:0000313" key="6">
    <source>
        <dbReference type="Proteomes" id="UP000008370"/>
    </source>
</evidence>
<dbReference type="GO" id="GO:0043625">
    <property type="term" value="C:delta DNA polymerase complex"/>
    <property type="evidence" value="ECO:0007669"/>
    <property type="project" value="InterPro"/>
</dbReference>
<evidence type="ECO:0000256" key="2">
    <source>
        <dbReference type="ARBA" id="ARBA00017589"/>
    </source>
</evidence>
<dbReference type="Proteomes" id="UP000008370">
    <property type="component" value="Unassembled WGS sequence"/>
</dbReference>
<evidence type="ECO:0000313" key="5">
    <source>
        <dbReference type="EMBL" id="EKM59333.1"/>
    </source>
</evidence>
<dbReference type="EMBL" id="JH930469">
    <property type="protein sequence ID" value="EKM59333.1"/>
    <property type="molecule type" value="Genomic_DNA"/>
</dbReference>
<evidence type="ECO:0000256" key="4">
    <source>
        <dbReference type="ARBA" id="ARBA00023242"/>
    </source>
</evidence>
<protein>
    <recommendedName>
        <fullName evidence="2">DNA polymerase delta subunit 3</fullName>
    </recommendedName>
</protein>
<dbReference type="GO" id="GO:1904161">
    <property type="term" value="P:DNA synthesis involved in UV-damage excision repair"/>
    <property type="evidence" value="ECO:0007669"/>
    <property type="project" value="TreeGrafter"/>
</dbReference>
<dbReference type="InterPro" id="IPR019038">
    <property type="entry name" value="POLD3"/>
</dbReference>
<dbReference type="GO" id="GO:0006271">
    <property type="term" value="P:DNA strand elongation involved in DNA replication"/>
    <property type="evidence" value="ECO:0007669"/>
    <property type="project" value="TreeGrafter"/>
</dbReference>
<organism evidence="5 6">
    <name type="scientific">Phanerochaete carnosa (strain HHB-10118-sp)</name>
    <name type="common">White-rot fungus</name>
    <name type="synonym">Peniophora carnosa</name>
    <dbReference type="NCBI Taxonomy" id="650164"/>
    <lineage>
        <taxon>Eukaryota</taxon>
        <taxon>Fungi</taxon>
        <taxon>Dikarya</taxon>
        <taxon>Basidiomycota</taxon>
        <taxon>Agaricomycotina</taxon>
        <taxon>Agaricomycetes</taxon>
        <taxon>Polyporales</taxon>
        <taxon>Phanerochaetaceae</taxon>
        <taxon>Phanerochaete</taxon>
    </lineage>
</organism>
<dbReference type="HOGENOM" id="CLU_1713942_0_0_1"/>
<dbReference type="Pfam" id="PF09507">
    <property type="entry name" value="CDC27"/>
    <property type="match status" value="1"/>
</dbReference>
<dbReference type="InParanoid" id="K5W603"/>
<dbReference type="PANTHER" id="PTHR17598">
    <property type="entry name" value="DNA POLYMERASE DELTA SUBUNIT 3"/>
    <property type="match status" value="1"/>
</dbReference>
<dbReference type="AlphaFoldDB" id="K5W603"/>
<dbReference type="OrthoDB" id="514823at2759"/>
<dbReference type="PANTHER" id="PTHR17598:SF13">
    <property type="entry name" value="DNA POLYMERASE DELTA SUBUNIT 3"/>
    <property type="match status" value="1"/>
</dbReference>
<gene>
    <name evidence="5" type="ORF">PHACADRAFT_86706</name>
</gene>
<dbReference type="GO" id="GO:0006297">
    <property type="term" value="P:nucleotide-excision repair, DNA gap filling"/>
    <property type="evidence" value="ECO:0007669"/>
    <property type="project" value="TreeGrafter"/>
</dbReference>
<sequence>MGNEIYDYLTKQLFIDKNVVTFRSLSRQFKIHINAAKNLSASFLTKNHLRSELANFHANPDPSSGSVHATYLLTGELAPARIANGDSMDVDADVNSQTDEDGEHVQEVRVTLVGEQNLESVKSTYGRILSQHVYCLSPSPVIVRGIYCHSLYF</sequence>
<reference evidence="5 6" key="1">
    <citation type="journal article" date="2012" name="BMC Genomics">
        <title>Comparative genomics of the white-rot fungi, Phanerochaete carnosa and P. chrysosporium, to elucidate the genetic basis of the distinct wood types they colonize.</title>
        <authorList>
            <person name="Suzuki H."/>
            <person name="MacDonald J."/>
            <person name="Syed K."/>
            <person name="Salamov A."/>
            <person name="Hori C."/>
            <person name="Aerts A."/>
            <person name="Henrissat B."/>
            <person name="Wiebenga A."/>
            <person name="vanKuyk P.A."/>
            <person name="Barry K."/>
            <person name="Lindquist E."/>
            <person name="LaButti K."/>
            <person name="Lapidus A."/>
            <person name="Lucas S."/>
            <person name="Coutinho P."/>
            <person name="Gong Y."/>
            <person name="Samejima M."/>
            <person name="Mahadevan R."/>
            <person name="Abou-Zaid M."/>
            <person name="de Vries R.P."/>
            <person name="Igarashi K."/>
            <person name="Yadav J.S."/>
            <person name="Grigoriev I.V."/>
            <person name="Master E.R."/>
        </authorList>
    </citation>
    <scope>NUCLEOTIDE SEQUENCE [LARGE SCALE GENOMIC DNA]</scope>
    <source>
        <strain evidence="5 6">HHB-10118-sp</strain>
    </source>
</reference>
<evidence type="ECO:0000256" key="1">
    <source>
        <dbReference type="ARBA" id="ARBA00004123"/>
    </source>
</evidence>
<keyword evidence="6" id="KW-1185">Reference proteome</keyword>
<dbReference type="KEGG" id="pco:PHACADRAFT_86706"/>
<dbReference type="RefSeq" id="XP_007391897.1">
    <property type="nucleotide sequence ID" value="XM_007391835.1"/>
</dbReference>
<keyword evidence="3" id="KW-0235">DNA replication</keyword>
<evidence type="ECO:0000256" key="3">
    <source>
        <dbReference type="ARBA" id="ARBA00022705"/>
    </source>
</evidence>
<proteinExistence type="predicted"/>
<accession>K5W603</accession>
<dbReference type="GO" id="GO:0003887">
    <property type="term" value="F:DNA-directed DNA polymerase activity"/>
    <property type="evidence" value="ECO:0007669"/>
    <property type="project" value="TreeGrafter"/>
</dbReference>
<dbReference type="InterPro" id="IPR041913">
    <property type="entry name" value="POLD3_sf"/>
</dbReference>
<keyword evidence="4" id="KW-0539">Nucleus</keyword>
<comment type="subcellular location">
    <subcellularLocation>
        <location evidence="1">Nucleus</location>
    </subcellularLocation>
</comment>
<dbReference type="STRING" id="650164.K5W603"/>